<dbReference type="SUPFAM" id="SSF56235">
    <property type="entry name" value="N-terminal nucleophile aminohydrolases (Ntn hydrolases)"/>
    <property type="match status" value="1"/>
</dbReference>
<organism evidence="1 2">
    <name type="scientific">Marasmius tenuissimus</name>
    <dbReference type="NCBI Taxonomy" id="585030"/>
    <lineage>
        <taxon>Eukaryota</taxon>
        <taxon>Fungi</taxon>
        <taxon>Dikarya</taxon>
        <taxon>Basidiomycota</taxon>
        <taxon>Agaricomycotina</taxon>
        <taxon>Agaricomycetes</taxon>
        <taxon>Agaricomycetidae</taxon>
        <taxon>Agaricales</taxon>
        <taxon>Marasmiineae</taxon>
        <taxon>Marasmiaceae</taxon>
        <taxon>Marasmius</taxon>
    </lineage>
</organism>
<dbReference type="InterPro" id="IPR052896">
    <property type="entry name" value="GGT-like_enzyme"/>
</dbReference>
<evidence type="ECO:0000313" key="2">
    <source>
        <dbReference type="Proteomes" id="UP001437256"/>
    </source>
</evidence>
<reference evidence="1 2" key="1">
    <citation type="submission" date="2024-05" db="EMBL/GenBank/DDBJ databases">
        <title>A draft genome resource for the thread blight pathogen Marasmius tenuissimus strain MS-2.</title>
        <authorList>
            <person name="Yulfo-Soto G.E."/>
            <person name="Baruah I.K."/>
            <person name="Amoako-Attah I."/>
            <person name="Bukari Y."/>
            <person name="Meinhardt L.W."/>
            <person name="Bailey B.A."/>
            <person name="Cohen S.P."/>
        </authorList>
    </citation>
    <scope>NUCLEOTIDE SEQUENCE [LARGE SCALE GENOMIC DNA]</scope>
    <source>
        <strain evidence="1 2">MS-2</strain>
    </source>
</reference>
<dbReference type="Gene3D" id="3.60.20.40">
    <property type="match status" value="1"/>
</dbReference>
<dbReference type="Proteomes" id="UP001437256">
    <property type="component" value="Unassembled WGS sequence"/>
</dbReference>
<dbReference type="PANTHER" id="PTHR43881:SF1">
    <property type="entry name" value="GAMMA-GLUTAMYLTRANSPEPTIDASE (AFU_ORTHOLOGUE AFUA_4G13580)"/>
    <property type="match status" value="1"/>
</dbReference>
<proteinExistence type="predicted"/>
<accession>A0ABR3AD69</accession>
<name>A0ABR3AD69_9AGAR</name>
<dbReference type="Pfam" id="PF01019">
    <property type="entry name" value="G_glu_transpept"/>
    <property type="match status" value="1"/>
</dbReference>
<evidence type="ECO:0000313" key="1">
    <source>
        <dbReference type="EMBL" id="KAL0071880.1"/>
    </source>
</evidence>
<comment type="caution">
    <text evidence="1">The sequence shown here is derived from an EMBL/GenBank/DDBJ whole genome shotgun (WGS) entry which is preliminary data.</text>
</comment>
<dbReference type="InterPro" id="IPR029055">
    <property type="entry name" value="Ntn_hydrolases_N"/>
</dbReference>
<dbReference type="EMBL" id="JBBXMP010000002">
    <property type="protein sequence ID" value="KAL0071880.1"/>
    <property type="molecule type" value="Genomic_DNA"/>
</dbReference>
<dbReference type="InterPro" id="IPR043137">
    <property type="entry name" value="GGT_ssub_C"/>
</dbReference>
<gene>
    <name evidence="1" type="ORF">AAF712_000802</name>
</gene>
<dbReference type="PANTHER" id="PTHR43881">
    <property type="entry name" value="GAMMA-GLUTAMYLTRANSPEPTIDASE (AFU_ORTHOLOGUE AFUA_4G13580)"/>
    <property type="match status" value="1"/>
</dbReference>
<sequence length="121" mass="12815">MQPQGHVQVLLNMLRGFTPQAALDAPRFCISAGSPETQSQSTGNPGDINSEVYFEEGISDEIIAKLKGKLQMGHDARKATGFARSIMGRGQVIQKINDGSGKTVWAAGSDPRADGHAAAHI</sequence>
<keyword evidence="2" id="KW-1185">Reference proteome</keyword>
<protein>
    <submittedName>
        <fullName evidence="1">Uncharacterized protein</fullName>
    </submittedName>
</protein>